<feature type="compositionally biased region" description="Basic and acidic residues" evidence="1">
    <location>
        <begin position="44"/>
        <end position="53"/>
    </location>
</feature>
<feature type="compositionally biased region" description="Basic and acidic residues" evidence="1">
    <location>
        <begin position="82"/>
        <end position="97"/>
    </location>
</feature>
<comment type="caution">
    <text evidence="2">The sequence shown here is derived from an EMBL/GenBank/DDBJ whole genome shotgun (WGS) entry which is preliminary data.</text>
</comment>
<sequence>MRCGKLDTFSRDCPCPYRKRHKVRHALPKPARDPTGSTTPRNEQCPEKSRAEGGHFQPTALKPDDKRPFVEIRLGNGNPLEPNREQPDRDQPDRENPEPVVDETLGPRRVTRAMAKKAKLASAAGEPG</sequence>
<dbReference type="Proteomes" id="UP000786811">
    <property type="component" value="Unassembled WGS sequence"/>
</dbReference>
<evidence type="ECO:0000256" key="1">
    <source>
        <dbReference type="SAM" id="MobiDB-lite"/>
    </source>
</evidence>
<name>A0A8J2HEL3_COTCN</name>
<keyword evidence="3" id="KW-1185">Reference proteome</keyword>
<dbReference type="AlphaFoldDB" id="A0A8J2HEL3"/>
<feature type="compositionally biased region" description="Basic residues" evidence="1">
    <location>
        <begin position="109"/>
        <end position="119"/>
    </location>
</feature>
<evidence type="ECO:0000313" key="2">
    <source>
        <dbReference type="EMBL" id="CAG5093092.1"/>
    </source>
</evidence>
<feature type="compositionally biased region" description="Basic residues" evidence="1">
    <location>
        <begin position="17"/>
        <end position="27"/>
    </location>
</feature>
<accession>A0A8J2HEL3</accession>
<dbReference type="EMBL" id="CAJNRD030001120">
    <property type="protein sequence ID" value="CAG5093092.1"/>
    <property type="molecule type" value="Genomic_DNA"/>
</dbReference>
<feature type="compositionally biased region" description="Basic and acidic residues" evidence="1">
    <location>
        <begin position="1"/>
        <end position="10"/>
    </location>
</feature>
<reference evidence="2" key="1">
    <citation type="submission" date="2021-04" db="EMBL/GenBank/DDBJ databases">
        <authorList>
            <person name="Chebbi M.A.C M."/>
        </authorList>
    </citation>
    <scope>NUCLEOTIDE SEQUENCE</scope>
</reference>
<feature type="region of interest" description="Disordered" evidence="1">
    <location>
        <begin position="1"/>
        <end position="128"/>
    </location>
</feature>
<gene>
    <name evidence="2" type="ORF">HICCMSTLAB_LOCUS6579</name>
</gene>
<protein>
    <submittedName>
        <fullName evidence="2">Uncharacterized protein</fullName>
    </submittedName>
</protein>
<evidence type="ECO:0000313" key="3">
    <source>
        <dbReference type="Proteomes" id="UP000786811"/>
    </source>
</evidence>
<organism evidence="2 3">
    <name type="scientific">Cotesia congregata</name>
    <name type="common">Parasitoid wasp</name>
    <name type="synonym">Apanteles congregatus</name>
    <dbReference type="NCBI Taxonomy" id="51543"/>
    <lineage>
        <taxon>Eukaryota</taxon>
        <taxon>Metazoa</taxon>
        <taxon>Ecdysozoa</taxon>
        <taxon>Arthropoda</taxon>
        <taxon>Hexapoda</taxon>
        <taxon>Insecta</taxon>
        <taxon>Pterygota</taxon>
        <taxon>Neoptera</taxon>
        <taxon>Endopterygota</taxon>
        <taxon>Hymenoptera</taxon>
        <taxon>Apocrita</taxon>
        <taxon>Ichneumonoidea</taxon>
        <taxon>Braconidae</taxon>
        <taxon>Microgastrinae</taxon>
        <taxon>Cotesia</taxon>
    </lineage>
</organism>
<proteinExistence type="predicted"/>